<dbReference type="AlphaFoldDB" id="A0A061I3T4"/>
<evidence type="ECO:0000313" key="5">
    <source>
        <dbReference type="Proteomes" id="UP000030759"/>
    </source>
</evidence>
<dbReference type="EMBL" id="KE676156">
    <property type="protein sequence ID" value="ERE74152.1"/>
    <property type="molecule type" value="Genomic_DNA"/>
</dbReference>
<keyword evidence="2 4" id="KW-0675">Receptor</keyword>
<keyword evidence="1" id="KW-0807">Transducer</keyword>
<accession>A0A061I3T4</accession>
<organism evidence="4 5">
    <name type="scientific">Cricetulus griseus</name>
    <name type="common">Chinese hamster</name>
    <name type="synonym">Cricetulus barabensis griseus</name>
    <dbReference type="NCBI Taxonomy" id="10029"/>
    <lineage>
        <taxon>Eukaryota</taxon>
        <taxon>Metazoa</taxon>
        <taxon>Chordata</taxon>
        <taxon>Craniata</taxon>
        <taxon>Vertebrata</taxon>
        <taxon>Euteleostomi</taxon>
        <taxon>Mammalia</taxon>
        <taxon>Eutheria</taxon>
        <taxon>Euarchontoglires</taxon>
        <taxon>Glires</taxon>
        <taxon>Rodentia</taxon>
        <taxon>Myomorpha</taxon>
        <taxon>Muroidea</taxon>
        <taxon>Cricetidae</taxon>
        <taxon>Cricetinae</taxon>
        <taxon>Cricetulus</taxon>
    </lineage>
</organism>
<reference evidence="5" key="1">
    <citation type="journal article" date="2013" name="Nat. Biotechnol.">
        <title>Chinese hamster genome sequenced from sorted chromosomes.</title>
        <authorList>
            <person name="Brinkrolf K."/>
            <person name="Rupp O."/>
            <person name="Laux H."/>
            <person name="Kollin F."/>
            <person name="Ernst W."/>
            <person name="Linke B."/>
            <person name="Kofler R."/>
            <person name="Romand S."/>
            <person name="Hesse F."/>
            <person name="Budach W.E."/>
            <person name="Galosy S."/>
            <person name="Muller D."/>
            <person name="Noll T."/>
            <person name="Wienberg J."/>
            <person name="Jostock T."/>
            <person name="Leonard M."/>
            <person name="Grillari J."/>
            <person name="Tauch A."/>
            <person name="Goesmann A."/>
            <person name="Helk B."/>
            <person name="Mott J.E."/>
            <person name="Puhler A."/>
            <person name="Borth N."/>
        </authorList>
    </citation>
    <scope>NUCLEOTIDE SEQUENCE [LARGE SCALE GENOMIC DNA]</scope>
    <source>
        <strain evidence="5">17A/GY</strain>
    </source>
</reference>
<dbReference type="Proteomes" id="UP000030759">
    <property type="component" value="Unassembled WGS sequence"/>
</dbReference>
<dbReference type="GO" id="GO:0004930">
    <property type="term" value="F:G protein-coupled receptor activity"/>
    <property type="evidence" value="ECO:0007669"/>
    <property type="project" value="UniProtKB-KW"/>
</dbReference>
<dbReference type="Gene3D" id="1.20.1070.10">
    <property type="entry name" value="Rhodopsin 7-helix transmembrane proteins"/>
    <property type="match status" value="1"/>
</dbReference>
<evidence type="ECO:0000256" key="1">
    <source>
        <dbReference type="ARBA" id="ARBA00023040"/>
    </source>
</evidence>
<evidence type="ECO:0000256" key="3">
    <source>
        <dbReference type="SAM" id="Phobius"/>
    </source>
</evidence>
<dbReference type="SUPFAM" id="SSF81321">
    <property type="entry name" value="Family A G protein-coupled receptor-like"/>
    <property type="match status" value="1"/>
</dbReference>
<keyword evidence="3" id="KW-1133">Transmembrane helix</keyword>
<dbReference type="PANTHER" id="PTHR48001">
    <property type="entry name" value="OLFACTORY RECEPTOR"/>
    <property type="match status" value="1"/>
</dbReference>
<keyword evidence="3" id="KW-0812">Transmembrane</keyword>
<feature type="transmembrane region" description="Helical" evidence="3">
    <location>
        <begin position="101"/>
        <end position="124"/>
    </location>
</feature>
<sequence>MLLPCCCRGCADLRALCCHQGRGGIRAELLLRAMSESMGKMLISAHHISDIGMRAGTVSGGPDAHLDEHCWCPRNIDAPNFTYISEFSLMGLTDDPELEPVLFGLFLFMYLVAVLGNLIIVLAVSNDPNLHTPMYFFL</sequence>
<name>A0A061I3T4_CRIGR</name>
<evidence type="ECO:0000313" key="4">
    <source>
        <dbReference type="EMBL" id="ERE74152.1"/>
    </source>
</evidence>
<keyword evidence="1" id="KW-0297">G-protein coupled receptor</keyword>
<proteinExistence type="predicted"/>
<gene>
    <name evidence="4" type="ORF">H671_5g13641</name>
</gene>
<keyword evidence="3" id="KW-0472">Membrane</keyword>
<protein>
    <submittedName>
        <fullName evidence="4">Olfactory receptor</fullName>
    </submittedName>
</protein>
<evidence type="ECO:0000256" key="2">
    <source>
        <dbReference type="ARBA" id="ARBA00023170"/>
    </source>
</evidence>